<dbReference type="Proteomes" id="UP000186804">
    <property type="component" value="Unassembled WGS sequence"/>
</dbReference>
<feature type="domain" description="RSE1/DDB1/CPSF1 first beta-propeller" evidence="4">
    <location>
        <begin position="15"/>
        <end position="399"/>
    </location>
</feature>
<name>A0A1J4MDU9_9CRYT</name>
<dbReference type="Pfam" id="PF10433">
    <property type="entry name" value="Beta-prop_RSE1_1st"/>
    <property type="match status" value="1"/>
</dbReference>
<reference evidence="5 6" key="1">
    <citation type="submission" date="2016-10" db="EMBL/GenBank/DDBJ databases">
        <title>Reductive evolution of mitochondrial metabolism and differential evolution of invasion-related proteins in Cryptosporidium.</title>
        <authorList>
            <person name="Liu S."/>
            <person name="Roellig D.M."/>
            <person name="Guo Y."/>
            <person name="Li N."/>
            <person name="Frace M.A."/>
            <person name="Tang K."/>
            <person name="Zhang L."/>
            <person name="Feng Y."/>
            <person name="Xiao L."/>
        </authorList>
    </citation>
    <scope>NUCLEOTIDE SEQUENCE [LARGE SCALE GENOMIC DNA]</scope>
    <source>
        <strain evidence="5">30847</strain>
    </source>
</reference>
<dbReference type="PANTHER" id="PTHR10644">
    <property type="entry name" value="DNA REPAIR/RNA PROCESSING CPSF FAMILY"/>
    <property type="match status" value="1"/>
</dbReference>
<keyword evidence="2" id="KW-0539">Nucleus</keyword>
<proteinExistence type="predicted"/>
<protein>
    <submittedName>
        <fullName evidence="5">CPSF A subunit domain-containing protein</fullName>
    </submittedName>
</protein>
<dbReference type="RefSeq" id="XP_067066572.1">
    <property type="nucleotide sequence ID" value="XM_067212849.1"/>
</dbReference>
<organism evidence="5 6">
    <name type="scientific">Cryptosporidium andersoni</name>
    <dbReference type="NCBI Taxonomy" id="117008"/>
    <lineage>
        <taxon>Eukaryota</taxon>
        <taxon>Sar</taxon>
        <taxon>Alveolata</taxon>
        <taxon>Apicomplexa</taxon>
        <taxon>Conoidasida</taxon>
        <taxon>Coccidia</taxon>
        <taxon>Eucoccidiorida</taxon>
        <taxon>Eimeriorina</taxon>
        <taxon>Cryptosporidiidae</taxon>
        <taxon>Cryptosporidium</taxon>
    </lineage>
</organism>
<keyword evidence="6" id="KW-1185">Reference proteome</keyword>
<dbReference type="GO" id="GO:0005634">
    <property type="term" value="C:nucleus"/>
    <property type="evidence" value="ECO:0007669"/>
    <property type="project" value="UniProtKB-SubCell"/>
</dbReference>
<comment type="subcellular location">
    <subcellularLocation>
        <location evidence="1">Nucleus</location>
    </subcellularLocation>
</comment>
<dbReference type="Gene3D" id="1.10.150.910">
    <property type="match status" value="1"/>
</dbReference>
<evidence type="ECO:0000313" key="5">
    <source>
        <dbReference type="EMBL" id="OII71204.1"/>
    </source>
</evidence>
<evidence type="ECO:0000313" key="6">
    <source>
        <dbReference type="Proteomes" id="UP000186804"/>
    </source>
</evidence>
<dbReference type="InterPro" id="IPR004871">
    <property type="entry name" value="RSE1/DDB1/CPSF1_C"/>
</dbReference>
<comment type="caution">
    <text evidence="5">The sequence shown here is derived from an EMBL/GenBank/DDBJ whole genome shotgun (WGS) entry which is preliminary data.</text>
</comment>
<dbReference type="OrthoDB" id="6109at2759"/>
<dbReference type="Pfam" id="PF03178">
    <property type="entry name" value="CPSF_A"/>
    <property type="match status" value="1"/>
</dbReference>
<dbReference type="VEuPathDB" id="CryptoDB:cand_026200"/>
<evidence type="ECO:0000256" key="2">
    <source>
        <dbReference type="ARBA" id="ARBA00023242"/>
    </source>
</evidence>
<dbReference type="InterPro" id="IPR050358">
    <property type="entry name" value="RSE1/DDB1/CFT1"/>
</dbReference>
<evidence type="ECO:0000256" key="1">
    <source>
        <dbReference type="ARBA" id="ARBA00004123"/>
    </source>
</evidence>
<evidence type="ECO:0000259" key="4">
    <source>
        <dbReference type="Pfam" id="PF10433"/>
    </source>
</evidence>
<sequence>MSQYNYVVTVYDSNSITGAIYADLLGDGINRLILVKPKSLLIYDINKGDLIIPNNLESNEVSDIPILRLVGEISTYKNIIQIAPWRPKGQEFDDILIYTEQYELILIRAYKLQNIEDNSTDSSVLYLNVIQSKDLFRPNLRKSNNIKMIIDSYIQRIILLIYEGCLQVVDCYTDLSLKMSVFTPPIMLRLSELNILDLCLINSSSDKCLLGILYDSGYSEDPRLLKLIDLPSDLKSWTYNMRIGMKIPSNIMKIVNYEDFNNDPLSNGLLLFGDGSVFYLTIGEILYNNNENLISQPLFIQCNFPSNYLEKVESGLTLPNIVDAIPIDGKLKRWLVLDNTGGLFIMVFYKDQNLKIENIKVDILGQYSPFSVLLSLKNDIYFIGSKICDSLVLYIYHNKPLIMQIIHNIGPIRDLLFIRDNEYREDTVNENTLSNTQISKNLSLPLVAACGFGNSGSFKIICNGIGLNQYLILQNSIIPYTTRLYHIRLRNTKFDIGSCSKIYIIQSGHNFTKFFTYSMKQEDLNDTHYLNIRKEVYTDYQNNTNFTMANDIHPRSFSSNSLLSMKEVELSGLINNEETLQICFCSNGYFVQVTPRGIFTHGIGKDNKLNAWIFQDFLKSDTCELKEFFNKFNHSELNIEKAHIDEKNSFIVLCLTFGVILVGRVEELGFRVVTFEIVSQILEGLNKVDIDTNFDNFNFVDEISSCGVFFRTNQILIFISTWQQPDILCFEFNSDLQSTEDQTINLICRLHTGFQNHELLITCIYVSILSQEDEHKKDHKSIDYPLYVLIGTSQGHLQLYYDSSLSSKALENNFETMNTNLDKSKSNVLFHSCDNARSKEFELFSTWKVSNTYISNIYPLNMHNNDINLLICCEQPKILHWKPSYKENSIGLWTFYNIHSPWISQAIQLASCDTKLTSTSKSHETFILYLCHHIDQNLNTSCKLANTQPQEELNIRSNIEKPNIIKLTHSLRASSIDILQQYHCRSLQLNFTPERICYISNLNVYVVVGIWEKGLMKNSKSENKFLIQNNSTLKSSLSFVQALMCVISANNLEILHFKTLESSVYPTSLEYIELNINQTPENISESFIVLGTNKVGHINDYSNKSPNIDLPIGKLTLFSIRKLHSKFIVDEETSINAEGCPYAITRFQLGTILVAVENSVVTYEIIPCSSTSSNYLKDTSILPSSSSSSSSCLWLDTLPENEKTPKFKFNKINSYSTHTMIVFLKLWKDEYLLVGDLMRSVGLWKYDKVAKQFEEICRDPSLAWVMDGIFINKNLYMVSDENKNVRILTKPENPINDEMDTVLQSIAHFHSGEIVSTFQKGKLMMPYPRCLQEINNIGLDFCHNLYSEQIVFGTAQGSISVIFSLNADYKMFLQLIMFEEAIIAAIKKGLQTIYKDCKVCNLSIKQIKQLYIKESSSSFSGVIGTIGGENVTPFQWNLSKNYQDYNYEYECSGASRGFISGDIIELFLKFSNELQEMVIQELKAIQIDSITIPETSKQLEHIIQQLRNIH</sequence>
<dbReference type="GeneID" id="92366804"/>
<dbReference type="EMBL" id="LRBS01000124">
    <property type="protein sequence ID" value="OII71204.1"/>
    <property type="molecule type" value="Genomic_DNA"/>
</dbReference>
<evidence type="ECO:0000259" key="3">
    <source>
        <dbReference type="Pfam" id="PF03178"/>
    </source>
</evidence>
<gene>
    <name evidence="5" type="ORF">cand_026200</name>
</gene>
<dbReference type="GO" id="GO:0003676">
    <property type="term" value="F:nucleic acid binding"/>
    <property type="evidence" value="ECO:0007669"/>
    <property type="project" value="InterPro"/>
</dbReference>
<dbReference type="InterPro" id="IPR018846">
    <property type="entry name" value="Beta-prop_RSE1/DDB1/CPSF1_1st"/>
</dbReference>
<feature type="domain" description="RSE1/DDB1/CPSF1 C-terminal" evidence="3">
    <location>
        <begin position="1210"/>
        <end position="1415"/>
    </location>
</feature>
<accession>A0A1J4MDU9</accession>
<dbReference type="InterPro" id="IPR015943">
    <property type="entry name" value="WD40/YVTN_repeat-like_dom_sf"/>
</dbReference>
<dbReference type="Gene3D" id="2.130.10.10">
    <property type="entry name" value="YVTN repeat-like/Quinoprotein amine dehydrogenase"/>
    <property type="match status" value="3"/>
</dbReference>